<accession>A0A2H0VHW4</accession>
<dbReference type="GO" id="GO:0005524">
    <property type="term" value="F:ATP binding"/>
    <property type="evidence" value="ECO:0007669"/>
    <property type="project" value="InterPro"/>
</dbReference>
<evidence type="ECO:0000313" key="4">
    <source>
        <dbReference type="Proteomes" id="UP000231466"/>
    </source>
</evidence>
<gene>
    <name evidence="3" type="ORF">COT89_01705</name>
</gene>
<dbReference type="InterPro" id="IPR036615">
    <property type="entry name" value="Mur_ligase_C_dom_sf"/>
</dbReference>
<dbReference type="InterPro" id="IPR004101">
    <property type="entry name" value="Mur_ligase_C"/>
</dbReference>
<dbReference type="InterPro" id="IPR036565">
    <property type="entry name" value="Mur-like_cat_sf"/>
</dbReference>
<dbReference type="Gene3D" id="3.90.190.20">
    <property type="entry name" value="Mur ligase, C-terminal domain"/>
    <property type="match status" value="1"/>
</dbReference>
<proteinExistence type="predicted"/>
<dbReference type="Pfam" id="PF08245">
    <property type="entry name" value="Mur_ligase_M"/>
    <property type="match status" value="1"/>
</dbReference>
<dbReference type="InterPro" id="IPR013221">
    <property type="entry name" value="Mur_ligase_cen"/>
</dbReference>
<dbReference type="AlphaFoldDB" id="A0A2H0VHW4"/>
<feature type="domain" description="Mur ligase C-terminal" evidence="1">
    <location>
        <begin position="261"/>
        <end position="388"/>
    </location>
</feature>
<dbReference type="SUPFAM" id="SSF53244">
    <property type="entry name" value="MurD-like peptide ligases, peptide-binding domain"/>
    <property type="match status" value="1"/>
</dbReference>
<dbReference type="EMBL" id="PFAH01000007">
    <property type="protein sequence ID" value="PIR97949.1"/>
    <property type="molecule type" value="Genomic_DNA"/>
</dbReference>
<evidence type="ECO:0000259" key="1">
    <source>
        <dbReference type="Pfam" id="PF02875"/>
    </source>
</evidence>
<evidence type="ECO:0000313" key="3">
    <source>
        <dbReference type="EMBL" id="PIR97949.1"/>
    </source>
</evidence>
<feature type="domain" description="Mur ligase central" evidence="2">
    <location>
        <begin position="59"/>
        <end position="234"/>
    </location>
</feature>
<dbReference type="Pfam" id="PF02875">
    <property type="entry name" value="Mur_ligase_C"/>
    <property type="match status" value="1"/>
</dbReference>
<dbReference type="SUPFAM" id="SSF53623">
    <property type="entry name" value="MurD-like peptide ligases, catalytic domain"/>
    <property type="match status" value="1"/>
</dbReference>
<dbReference type="Gene3D" id="3.40.1190.10">
    <property type="entry name" value="Mur-like, catalytic domain"/>
    <property type="match status" value="2"/>
</dbReference>
<evidence type="ECO:0008006" key="5">
    <source>
        <dbReference type="Google" id="ProtNLM"/>
    </source>
</evidence>
<dbReference type="PANTHER" id="PTHR23135">
    <property type="entry name" value="MUR LIGASE FAMILY MEMBER"/>
    <property type="match status" value="1"/>
</dbReference>
<sequence length="418" mass="46785">MKSPSWNRINAILEATKRNSLFKLLYKIPFAPSAYHYSLALLGALIYGFPSRKIRVVGVTGTKGKTTTLELINAGLEEAGKKTALLSSVRIKLDKKTEPNLLGNTQPGRFYAQNFIKEAVNKGCQYVLLEIGSEGVVRHRHRFIDFDRAAFVNIHPEHIESHGSFERYRNAKLKFFRYVRGALSKKEKKFFVNQDDANADLFIKAAGKYPVVLTTPTQKSLKMKGNFNRENAGVAEAILRSFDIPEEQIKSAFNKFAGVPGRMEYVQEEPFAVVVDYAHTPNSLEMVYKNLKPTENKMICVLGSAGGGRDKWKRPEMGLIASKYCAKIILTNEDPFDEDPLEILEEIKTGIPEEKKGKTEIVLDRGVAIKRAISLADKGDVVIITGKGSELSIRVKSGEKIPWSDVGVVRRVLGYTKQ</sequence>
<protein>
    <recommendedName>
        <fullName evidence="5">UDP-N-acetylmuramoyl-L-alanyl-D-glutamate--2, 6-diaminopimelate ligase</fullName>
    </recommendedName>
</protein>
<dbReference type="PANTHER" id="PTHR23135:SF4">
    <property type="entry name" value="UDP-N-ACETYLMURAMOYL-L-ALANYL-D-GLUTAMATE--2,6-DIAMINOPIMELATE LIGASE MURE HOMOLOG, CHLOROPLASTIC"/>
    <property type="match status" value="1"/>
</dbReference>
<dbReference type="GO" id="GO:0016881">
    <property type="term" value="F:acid-amino acid ligase activity"/>
    <property type="evidence" value="ECO:0007669"/>
    <property type="project" value="InterPro"/>
</dbReference>
<comment type="caution">
    <text evidence="3">The sequence shown here is derived from an EMBL/GenBank/DDBJ whole genome shotgun (WGS) entry which is preliminary data.</text>
</comment>
<organism evidence="3 4">
    <name type="scientific">Candidatus Colwellbacteria bacterium CG10_big_fil_rev_8_21_14_0_10_42_22</name>
    <dbReference type="NCBI Taxonomy" id="1974540"/>
    <lineage>
        <taxon>Bacteria</taxon>
        <taxon>Candidatus Colwelliibacteriota</taxon>
    </lineage>
</organism>
<dbReference type="Proteomes" id="UP000231466">
    <property type="component" value="Unassembled WGS sequence"/>
</dbReference>
<name>A0A2H0VHW4_9BACT</name>
<evidence type="ECO:0000259" key="2">
    <source>
        <dbReference type="Pfam" id="PF08245"/>
    </source>
</evidence>
<reference evidence="4" key="1">
    <citation type="submission" date="2017-09" db="EMBL/GenBank/DDBJ databases">
        <title>Depth-based differentiation of microbial function through sediment-hosted aquifers and enrichment of novel symbionts in the deep terrestrial subsurface.</title>
        <authorList>
            <person name="Probst A.J."/>
            <person name="Ladd B."/>
            <person name="Jarett J.K."/>
            <person name="Geller-Mcgrath D.E."/>
            <person name="Sieber C.M.K."/>
            <person name="Emerson J.B."/>
            <person name="Anantharaman K."/>
            <person name="Thomas B.C."/>
            <person name="Malmstrom R."/>
            <person name="Stieglmeier M."/>
            <person name="Klingl A."/>
            <person name="Woyke T."/>
            <person name="Ryan C.M."/>
            <person name="Banfield J.F."/>
        </authorList>
    </citation>
    <scope>NUCLEOTIDE SEQUENCE [LARGE SCALE GENOMIC DNA]</scope>
</reference>